<keyword evidence="2 6" id="KW-0812">Transmembrane</keyword>
<dbReference type="GO" id="GO:0004930">
    <property type="term" value="F:G protein-coupled receptor activity"/>
    <property type="evidence" value="ECO:0007669"/>
    <property type="project" value="InterPro"/>
</dbReference>
<dbReference type="InterPro" id="IPR052954">
    <property type="entry name" value="GPCR-Ligand_Int"/>
</dbReference>
<evidence type="ECO:0000259" key="7">
    <source>
        <dbReference type="PROSITE" id="PS50262"/>
    </source>
</evidence>
<keyword evidence="3 6" id="KW-1133">Transmembrane helix</keyword>
<dbReference type="SUPFAM" id="SSF81321">
    <property type="entry name" value="Family A G protein-coupled receptor-like"/>
    <property type="match status" value="1"/>
</dbReference>
<dbReference type="EMBL" id="BMAT01000717">
    <property type="protein sequence ID" value="GFR71657.1"/>
    <property type="molecule type" value="Genomic_DNA"/>
</dbReference>
<dbReference type="GO" id="GO:0016020">
    <property type="term" value="C:membrane"/>
    <property type="evidence" value="ECO:0007669"/>
    <property type="project" value="UniProtKB-SubCell"/>
</dbReference>
<feature type="transmembrane region" description="Helical" evidence="6">
    <location>
        <begin position="370"/>
        <end position="393"/>
    </location>
</feature>
<evidence type="ECO:0000256" key="6">
    <source>
        <dbReference type="SAM" id="Phobius"/>
    </source>
</evidence>
<evidence type="ECO:0000313" key="9">
    <source>
        <dbReference type="Proteomes" id="UP000762676"/>
    </source>
</evidence>
<accession>A0AAV4FEF6</accession>
<feature type="transmembrane region" description="Helical" evidence="6">
    <location>
        <begin position="126"/>
        <end position="152"/>
    </location>
</feature>
<protein>
    <submittedName>
        <fullName evidence="8">Chemosensory receptor C</fullName>
    </submittedName>
</protein>
<keyword evidence="8" id="KW-0675">Receptor</keyword>
<comment type="caution">
    <text evidence="8">The sequence shown here is derived from an EMBL/GenBank/DDBJ whole genome shotgun (WGS) entry which is preliminary data.</text>
</comment>
<dbReference type="InterPro" id="IPR017452">
    <property type="entry name" value="GPCR_Rhodpsn_7TM"/>
</dbReference>
<reference evidence="8 9" key="1">
    <citation type="journal article" date="2021" name="Elife">
        <title>Chloroplast acquisition without the gene transfer in kleptoplastic sea slugs, Plakobranchus ocellatus.</title>
        <authorList>
            <person name="Maeda T."/>
            <person name="Takahashi S."/>
            <person name="Yoshida T."/>
            <person name="Shimamura S."/>
            <person name="Takaki Y."/>
            <person name="Nagai Y."/>
            <person name="Toyoda A."/>
            <person name="Suzuki Y."/>
            <person name="Arimoto A."/>
            <person name="Ishii H."/>
            <person name="Satoh N."/>
            <person name="Nishiyama T."/>
            <person name="Hasebe M."/>
            <person name="Maruyama T."/>
            <person name="Minagawa J."/>
            <person name="Obokata J."/>
            <person name="Shigenobu S."/>
        </authorList>
    </citation>
    <scope>NUCLEOTIDE SEQUENCE [LARGE SCALE GENOMIC DNA]</scope>
</reference>
<dbReference type="PANTHER" id="PTHR46641">
    <property type="entry name" value="FMRFAMIDE RECEPTOR-RELATED"/>
    <property type="match status" value="1"/>
</dbReference>
<keyword evidence="4 6" id="KW-0472">Membrane</keyword>
<dbReference type="PROSITE" id="PS50262">
    <property type="entry name" value="G_PROTEIN_RECEP_F1_2"/>
    <property type="match status" value="1"/>
</dbReference>
<evidence type="ECO:0000256" key="1">
    <source>
        <dbReference type="ARBA" id="ARBA00004370"/>
    </source>
</evidence>
<proteinExistence type="predicted"/>
<gene>
    <name evidence="8" type="ORF">ElyMa_000358400</name>
</gene>
<feature type="transmembrane region" description="Helical" evidence="6">
    <location>
        <begin position="53"/>
        <end position="79"/>
    </location>
</feature>
<evidence type="ECO:0000256" key="4">
    <source>
        <dbReference type="ARBA" id="ARBA00023136"/>
    </source>
</evidence>
<sequence>MELLDAINATVTSESETTVNYSIEDLTVTNVVSSLYVSENSAKVNDLMKYVNLYLRIVFLCCLCFFAFTTNIINMVVLVKQGVRSCVSLCIFCLSATDFLSTFAALCTTPPKILMYLNRRNRVDPYAIYFFMVYMSAIFYDVSNTLTAFLSFERCLCVCLPLKFKDIFTIKRGVVVIVCIYLLCFGIYLPHFLTSGLEKRSSGSGNTTYWALWVSPNRAAVDRYINIAVQFCLTVLNMAVVGVCTVLMLLALKRSSRFQDGRKNRGNLGRDSVRESGDKNRESTSRFPSSPTEFAEITSSTDLGEPGTHLRPKDDHVDERFRENGELEVNKLCSNRLTEFSGYIKKESMEFKSGNVRHKRKQKSQSSRNLNVMKTVIILCVICFVSNSTRLALTTSSFVEPRLRFGREFDSYYQLSLSLCYVFQVLNCSLNIFVYYKFNISFRMTLQRVFCCRRLT</sequence>
<dbReference type="PANTHER" id="PTHR46641:SF2">
    <property type="entry name" value="FMRFAMIDE RECEPTOR"/>
    <property type="match status" value="1"/>
</dbReference>
<evidence type="ECO:0000256" key="5">
    <source>
        <dbReference type="SAM" id="MobiDB-lite"/>
    </source>
</evidence>
<comment type="subcellular location">
    <subcellularLocation>
        <location evidence="1">Membrane</location>
    </subcellularLocation>
</comment>
<feature type="transmembrane region" description="Helical" evidence="6">
    <location>
        <begin position="173"/>
        <end position="193"/>
    </location>
</feature>
<dbReference type="Pfam" id="PF00001">
    <property type="entry name" value="7tm_1"/>
    <property type="match status" value="1"/>
</dbReference>
<feature type="compositionally biased region" description="Polar residues" evidence="5">
    <location>
        <begin position="285"/>
        <end position="302"/>
    </location>
</feature>
<feature type="domain" description="G-protein coupled receptors family 1 profile" evidence="7">
    <location>
        <begin position="70"/>
        <end position="435"/>
    </location>
</feature>
<organism evidence="8 9">
    <name type="scientific">Elysia marginata</name>
    <dbReference type="NCBI Taxonomy" id="1093978"/>
    <lineage>
        <taxon>Eukaryota</taxon>
        <taxon>Metazoa</taxon>
        <taxon>Spiralia</taxon>
        <taxon>Lophotrochozoa</taxon>
        <taxon>Mollusca</taxon>
        <taxon>Gastropoda</taxon>
        <taxon>Heterobranchia</taxon>
        <taxon>Euthyneura</taxon>
        <taxon>Panpulmonata</taxon>
        <taxon>Sacoglossa</taxon>
        <taxon>Placobranchoidea</taxon>
        <taxon>Plakobranchidae</taxon>
        <taxon>Elysia</taxon>
    </lineage>
</organism>
<feature type="transmembrane region" description="Helical" evidence="6">
    <location>
        <begin position="86"/>
        <end position="106"/>
    </location>
</feature>
<evidence type="ECO:0000256" key="2">
    <source>
        <dbReference type="ARBA" id="ARBA00022692"/>
    </source>
</evidence>
<feature type="transmembrane region" description="Helical" evidence="6">
    <location>
        <begin position="227"/>
        <end position="252"/>
    </location>
</feature>
<feature type="transmembrane region" description="Helical" evidence="6">
    <location>
        <begin position="413"/>
        <end position="436"/>
    </location>
</feature>
<dbReference type="Gene3D" id="1.20.1070.10">
    <property type="entry name" value="Rhodopsin 7-helix transmembrane proteins"/>
    <property type="match status" value="2"/>
</dbReference>
<evidence type="ECO:0000256" key="3">
    <source>
        <dbReference type="ARBA" id="ARBA00022989"/>
    </source>
</evidence>
<keyword evidence="9" id="KW-1185">Reference proteome</keyword>
<feature type="region of interest" description="Disordered" evidence="5">
    <location>
        <begin position="262"/>
        <end position="316"/>
    </location>
</feature>
<dbReference type="InterPro" id="IPR000276">
    <property type="entry name" value="GPCR_Rhodpsn"/>
</dbReference>
<name>A0AAV4FEF6_9GAST</name>
<feature type="compositionally biased region" description="Basic and acidic residues" evidence="5">
    <location>
        <begin position="271"/>
        <end position="284"/>
    </location>
</feature>
<dbReference type="Proteomes" id="UP000762676">
    <property type="component" value="Unassembled WGS sequence"/>
</dbReference>
<evidence type="ECO:0000313" key="8">
    <source>
        <dbReference type="EMBL" id="GFR71657.1"/>
    </source>
</evidence>
<dbReference type="AlphaFoldDB" id="A0AAV4FEF6"/>